<reference evidence="5" key="1">
    <citation type="journal article" date="2019" name="Int. J. Syst. Evol. Microbiol.">
        <title>The Global Catalogue of Microorganisms (GCM) 10K type strain sequencing project: providing services to taxonomists for standard genome sequencing and annotation.</title>
        <authorList>
            <consortium name="The Broad Institute Genomics Platform"/>
            <consortium name="The Broad Institute Genome Sequencing Center for Infectious Disease"/>
            <person name="Wu L."/>
            <person name="Ma J."/>
        </authorList>
    </citation>
    <scope>NUCLEOTIDE SEQUENCE [LARGE SCALE GENOMIC DNA]</scope>
    <source>
        <strain evidence="5">CCUG 58728</strain>
    </source>
</reference>
<keyword evidence="2 4" id="KW-0012">Acyltransferase</keyword>
<dbReference type="GO" id="GO:0016746">
    <property type="term" value="F:acyltransferase activity"/>
    <property type="evidence" value="ECO:0007669"/>
    <property type="project" value="UniProtKB-KW"/>
</dbReference>
<keyword evidence="5" id="KW-1185">Reference proteome</keyword>
<dbReference type="PANTHER" id="PTHR43420:SF52">
    <property type="entry name" value="N-ACETYLTRANSFERASE YODP"/>
    <property type="match status" value="1"/>
</dbReference>
<evidence type="ECO:0000256" key="2">
    <source>
        <dbReference type="ARBA" id="ARBA00023315"/>
    </source>
</evidence>
<dbReference type="Pfam" id="PF00583">
    <property type="entry name" value="Acetyltransf_1"/>
    <property type="match status" value="1"/>
</dbReference>
<dbReference type="SUPFAM" id="SSF55729">
    <property type="entry name" value="Acyl-CoA N-acyltransferases (Nat)"/>
    <property type="match status" value="1"/>
</dbReference>
<feature type="domain" description="N-acetyltransferase" evidence="3">
    <location>
        <begin position="1"/>
        <end position="146"/>
    </location>
</feature>
<dbReference type="InterPro" id="IPR000182">
    <property type="entry name" value="GNAT_dom"/>
</dbReference>
<sequence>MIVETDLITKDSEPLSEIQMFEFLEKQLHSPRDICILAKLEGQIIGLLNLVSHPEFSGAWAGDVFLVIAKDYRGHGLGGILMEMVIDWAQESDCLTRLILTVQVRNKPAIHLYQKFGFEIDGLQTDAVLSKENHYLEVYAMSRPVNKD</sequence>
<dbReference type="Gene3D" id="3.40.630.30">
    <property type="match status" value="1"/>
</dbReference>
<evidence type="ECO:0000313" key="5">
    <source>
        <dbReference type="Proteomes" id="UP001595901"/>
    </source>
</evidence>
<dbReference type="PROSITE" id="PS51186">
    <property type="entry name" value="GNAT"/>
    <property type="match status" value="1"/>
</dbReference>
<comment type="caution">
    <text evidence="4">The sequence shown here is derived from an EMBL/GenBank/DDBJ whole genome shotgun (WGS) entry which is preliminary data.</text>
</comment>
<dbReference type="CDD" id="cd04301">
    <property type="entry name" value="NAT_SF"/>
    <property type="match status" value="1"/>
</dbReference>
<keyword evidence="1 4" id="KW-0808">Transferase</keyword>
<organism evidence="4 5">
    <name type="scientific">Streptococcus dentapri</name>
    <dbReference type="NCBI Taxonomy" id="573564"/>
    <lineage>
        <taxon>Bacteria</taxon>
        <taxon>Bacillati</taxon>
        <taxon>Bacillota</taxon>
        <taxon>Bacilli</taxon>
        <taxon>Lactobacillales</taxon>
        <taxon>Streptococcaceae</taxon>
        <taxon>Streptococcus</taxon>
    </lineage>
</organism>
<protein>
    <submittedName>
        <fullName evidence="4">GNAT family N-acetyltransferase</fullName>
        <ecNumber evidence="4">2.3.-.-</ecNumber>
    </submittedName>
</protein>
<dbReference type="EC" id="2.3.-.-" evidence="4"/>
<accession>A0ABV8D1J7</accession>
<dbReference type="InterPro" id="IPR016181">
    <property type="entry name" value="Acyl_CoA_acyltransferase"/>
</dbReference>
<dbReference type="InterPro" id="IPR050680">
    <property type="entry name" value="YpeA/RimI_acetyltransf"/>
</dbReference>
<dbReference type="RefSeq" id="WP_380431796.1">
    <property type="nucleotide sequence ID" value="NZ_JBHSAC010000052.1"/>
</dbReference>
<dbReference type="EMBL" id="JBHSAC010000052">
    <property type="protein sequence ID" value="MFC3932403.1"/>
    <property type="molecule type" value="Genomic_DNA"/>
</dbReference>
<dbReference type="PANTHER" id="PTHR43420">
    <property type="entry name" value="ACETYLTRANSFERASE"/>
    <property type="match status" value="1"/>
</dbReference>
<name>A0ABV8D1J7_9STRE</name>
<evidence type="ECO:0000313" key="4">
    <source>
        <dbReference type="EMBL" id="MFC3932403.1"/>
    </source>
</evidence>
<proteinExistence type="predicted"/>
<dbReference type="Proteomes" id="UP001595901">
    <property type="component" value="Unassembled WGS sequence"/>
</dbReference>
<gene>
    <name evidence="4" type="ORF">ACFOSE_06420</name>
</gene>
<evidence type="ECO:0000256" key="1">
    <source>
        <dbReference type="ARBA" id="ARBA00022679"/>
    </source>
</evidence>
<evidence type="ECO:0000259" key="3">
    <source>
        <dbReference type="PROSITE" id="PS51186"/>
    </source>
</evidence>